<organism evidence="3 4">
    <name type="scientific">Nocardiopsis rhodophaea</name>
    <dbReference type="NCBI Taxonomy" id="280238"/>
    <lineage>
        <taxon>Bacteria</taxon>
        <taxon>Bacillati</taxon>
        <taxon>Actinomycetota</taxon>
        <taxon>Actinomycetes</taxon>
        <taxon>Streptosporangiales</taxon>
        <taxon>Nocardiopsidaceae</taxon>
        <taxon>Nocardiopsis</taxon>
    </lineage>
</organism>
<gene>
    <name evidence="3" type="ORF">GCM10009799_29930</name>
</gene>
<feature type="transmembrane region" description="Helical" evidence="2">
    <location>
        <begin position="127"/>
        <end position="147"/>
    </location>
</feature>
<evidence type="ECO:0000256" key="1">
    <source>
        <dbReference type="SAM" id="MobiDB-lite"/>
    </source>
</evidence>
<comment type="caution">
    <text evidence="3">The sequence shown here is derived from an EMBL/GenBank/DDBJ whole genome shotgun (WGS) entry which is preliminary data.</text>
</comment>
<protein>
    <submittedName>
        <fullName evidence="3">Uncharacterized protein</fullName>
    </submittedName>
</protein>
<accession>A0ABN2T774</accession>
<evidence type="ECO:0000313" key="4">
    <source>
        <dbReference type="Proteomes" id="UP001501585"/>
    </source>
</evidence>
<name>A0ABN2T774_9ACTN</name>
<feature type="transmembrane region" description="Helical" evidence="2">
    <location>
        <begin position="12"/>
        <end position="33"/>
    </location>
</feature>
<proteinExistence type="predicted"/>
<feature type="transmembrane region" description="Helical" evidence="2">
    <location>
        <begin position="159"/>
        <end position="184"/>
    </location>
</feature>
<keyword evidence="2" id="KW-0812">Transmembrane</keyword>
<keyword evidence="2" id="KW-1133">Transmembrane helix</keyword>
<keyword evidence="2" id="KW-0472">Membrane</keyword>
<dbReference type="EMBL" id="BAAAPC010000012">
    <property type="protein sequence ID" value="GAA2000648.1"/>
    <property type="molecule type" value="Genomic_DNA"/>
</dbReference>
<feature type="transmembrane region" description="Helical" evidence="2">
    <location>
        <begin position="53"/>
        <end position="69"/>
    </location>
</feature>
<feature type="compositionally biased region" description="Basic and acidic residues" evidence="1">
    <location>
        <begin position="194"/>
        <end position="204"/>
    </location>
</feature>
<feature type="transmembrane region" description="Helical" evidence="2">
    <location>
        <begin position="89"/>
        <end position="107"/>
    </location>
</feature>
<keyword evidence="4" id="KW-1185">Reference proteome</keyword>
<sequence length="236" mass="24529">MDGVTEARRWSLIGMLAWVGVALAIAGGLLAVVTRVAALVVEADEYWRDTNGGWIWAIGIAAVVSEAALHRRLEDDLPHTGQGQNMYTLVLVSSTVVTFLAACIYFPETTFVSTTDETSSYSPDPFLAVTWASLCAVGVGTMLLVCAESKPCPRPLRTAIAGVAMGVLLVISAAAVAAAASLIAPTRQAGEPVSQRDRATERSDSSGTARILASSEGGRVSEPHTPSSDSAVGVAL</sequence>
<reference evidence="3 4" key="1">
    <citation type="journal article" date="2019" name="Int. J. Syst. Evol. Microbiol.">
        <title>The Global Catalogue of Microorganisms (GCM) 10K type strain sequencing project: providing services to taxonomists for standard genome sequencing and annotation.</title>
        <authorList>
            <consortium name="The Broad Institute Genomics Platform"/>
            <consortium name="The Broad Institute Genome Sequencing Center for Infectious Disease"/>
            <person name="Wu L."/>
            <person name="Ma J."/>
        </authorList>
    </citation>
    <scope>NUCLEOTIDE SEQUENCE [LARGE SCALE GENOMIC DNA]</scope>
    <source>
        <strain evidence="3 4">JCM 15313</strain>
    </source>
</reference>
<evidence type="ECO:0000313" key="3">
    <source>
        <dbReference type="EMBL" id="GAA2000648.1"/>
    </source>
</evidence>
<dbReference type="Proteomes" id="UP001501585">
    <property type="component" value="Unassembled WGS sequence"/>
</dbReference>
<feature type="region of interest" description="Disordered" evidence="1">
    <location>
        <begin position="189"/>
        <end position="236"/>
    </location>
</feature>
<evidence type="ECO:0000256" key="2">
    <source>
        <dbReference type="SAM" id="Phobius"/>
    </source>
</evidence>